<protein>
    <submittedName>
        <fullName evidence="3">Methyltransf_21 domain-containing protein</fullName>
    </submittedName>
</protein>
<accession>A0A8R1HUE6</accession>
<evidence type="ECO:0000256" key="1">
    <source>
        <dbReference type="SAM" id="MobiDB-lite"/>
    </source>
</evidence>
<feature type="compositionally biased region" description="Polar residues" evidence="1">
    <location>
        <begin position="32"/>
        <end position="47"/>
    </location>
</feature>
<evidence type="ECO:0000313" key="4">
    <source>
        <dbReference type="Proteomes" id="UP000005237"/>
    </source>
</evidence>
<dbReference type="InterPro" id="IPR006342">
    <property type="entry name" value="FkbM_mtfrase"/>
</dbReference>
<evidence type="ECO:0000259" key="2">
    <source>
        <dbReference type="Pfam" id="PF05050"/>
    </source>
</evidence>
<reference evidence="4" key="1">
    <citation type="submission" date="2010-08" db="EMBL/GenBank/DDBJ databases">
        <authorList>
            <consortium name="Caenorhabditis japonica Sequencing Consortium"/>
            <person name="Wilson R.K."/>
        </authorList>
    </citation>
    <scope>NUCLEOTIDE SEQUENCE [LARGE SCALE GENOMIC DNA]</scope>
    <source>
        <strain evidence="4">DF5081</strain>
    </source>
</reference>
<organism evidence="3 4">
    <name type="scientific">Caenorhabditis japonica</name>
    <dbReference type="NCBI Taxonomy" id="281687"/>
    <lineage>
        <taxon>Eukaryota</taxon>
        <taxon>Metazoa</taxon>
        <taxon>Ecdysozoa</taxon>
        <taxon>Nematoda</taxon>
        <taxon>Chromadorea</taxon>
        <taxon>Rhabditida</taxon>
        <taxon>Rhabditina</taxon>
        <taxon>Rhabditomorpha</taxon>
        <taxon>Rhabditoidea</taxon>
        <taxon>Rhabditidae</taxon>
        <taxon>Peloderinae</taxon>
        <taxon>Caenorhabditis</taxon>
    </lineage>
</organism>
<name>A0A8R1HUE6_CAEJA</name>
<dbReference type="PANTHER" id="PTHR32026">
    <property type="entry name" value="METHYLTRANSFERASE-LIKE PROTEIN 24"/>
    <property type="match status" value="1"/>
</dbReference>
<dbReference type="InterPro" id="IPR026913">
    <property type="entry name" value="METTL24"/>
</dbReference>
<dbReference type="EnsemblMetazoa" id="CJA10018.1">
    <property type="protein sequence ID" value="CJA10018.1"/>
    <property type="gene ID" value="WBGene00129222"/>
</dbReference>
<dbReference type="Gene3D" id="3.40.50.150">
    <property type="entry name" value="Vaccinia Virus protein VP39"/>
    <property type="match status" value="1"/>
</dbReference>
<keyword evidence="4" id="KW-1185">Reference proteome</keyword>
<dbReference type="AlphaFoldDB" id="A0A8R1HUE6"/>
<sequence length="279" mass="31543">MFTISNYLAFSKISTKIETKLSTSRPNPPAQTIPTKTPISTTNIQDSNEMKNRRRLALSEAENHRKTLLEASKANDNKDFYQKVKLEAYCEKKERIGEVGDGGKYVCNSKAVKKDCTIVSLGLNDQIVFDKDIAEKTERVCKILGADVSEQKPQTKEAYANINGQLFTGRIPYDLTIPDMLKKAGRTEVELLKIDIEGYEFEGLEPLLKEHFVCQIFIEIHGSTSRHLQMLQTIARYGFRIFNVDENLLCPTCCEYSMINEMCMAQFGVVPLGITIPQP</sequence>
<dbReference type="SUPFAM" id="SSF53335">
    <property type="entry name" value="S-adenosyl-L-methionine-dependent methyltransferases"/>
    <property type="match status" value="1"/>
</dbReference>
<dbReference type="InterPro" id="IPR029063">
    <property type="entry name" value="SAM-dependent_MTases_sf"/>
</dbReference>
<reference evidence="3" key="2">
    <citation type="submission" date="2022-06" db="UniProtKB">
        <authorList>
            <consortium name="EnsemblMetazoa"/>
        </authorList>
    </citation>
    <scope>IDENTIFICATION</scope>
    <source>
        <strain evidence="3">DF5081</strain>
    </source>
</reference>
<dbReference type="Proteomes" id="UP000005237">
    <property type="component" value="Unassembled WGS sequence"/>
</dbReference>
<dbReference type="Pfam" id="PF05050">
    <property type="entry name" value="Methyltransf_21"/>
    <property type="match status" value="1"/>
</dbReference>
<dbReference type="PANTHER" id="PTHR32026:SF6">
    <property type="entry name" value="METHYLTRANSFERASE FKBM DOMAIN-CONTAINING PROTEIN"/>
    <property type="match status" value="1"/>
</dbReference>
<proteinExistence type="predicted"/>
<evidence type="ECO:0000313" key="3">
    <source>
        <dbReference type="EnsemblMetazoa" id="CJA10018.1"/>
    </source>
</evidence>
<feature type="region of interest" description="Disordered" evidence="1">
    <location>
        <begin position="21"/>
        <end position="50"/>
    </location>
</feature>
<feature type="domain" description="Methyltransferase FkbM" evidence="2">
    <location>
        <begin position="96"/>
        <end position="241"/>
    </location>
</feature>